<organism evidence="4 5">
    <name type="scientific">Rhodofomes roseus</name>
    <dbReference type="NCBI Taxonomy" id="34475"/>
    <lineage>
        <taxon>Eukaryota</taxon>
        <taxon>Fungi</taxon>
        <taxon>Dikarya</taxon>
        <taxon>Basidiomycota</taxon>
        <taxon>Agaricomycotina</taxon>
        <taxon>Agaricomycetes</taxon>
        <taxon>Polyporales</taxon>
        <taxon>Rhodofomes</taxon>
    </lineage>
</organism>
<evidence type="ECO:0000259" key="3">
    <source>
        <dbReference type="PROSITE" id="PS50174"/>
    </source>
</evidence>
<feature type="region of interest" description="Disordered" evidence="1">
    <location>
        <begin position="280"/>
        <end position="299"/>
    </location>
</feature>
<evidence type="ECO:0000256" key="1">
    <source>
        <dbReference type="SAM" id="MobiDB-lite"/>
    </source>
</evidence>
<gene>
    <name evidence="4" type="ORF">C8Q71DRAFT_528391</name>
</gene>
<dbReference type="SMART" id="SM00443">
    <property type="entry name" value="G_patch"/>
    <property type="match status" value="1"/>
</dbReference>
<dbReference type="PROSITE" id="PS50006">
    <property type="entry name" value="FHA_DOMAIN"/>
    <property type="match status" value="1"/>
</dbReference>
<dbReference type="InterPro" id="IPR053027">
    <property type="entry name" value="AGGF1"/>
</dbReference>
<evidence type="ECO:0008006" key="6">
    <source>
        <dbReference type="Google" id="ProtNLM"/>
    </source>
</evidence>
<feature type="region of interest" description="Disordered" evidence="1">
    <location>
        <begin position="1"/>
        <end position="43"/>
    </location>
</feature>
<dbReference type="SUPFAM" id="SSF49879">
    <property type="entry name" value="SMAD/FHA domain"/>
    <property type="match status" value="1"/>
</dbReference>
<dbReference type="Pfam" id="PF00498">
    <property type="entry name" value="FHA"/>
    <property type="match status" value="1"/>
</dbReference>
<dbReference type="SMART" id="SM00240">
    <property type="entry name" value="FHA"/>
    <property type="match status" value="1"/>
</dbReference>
<dbReference type="EMBL" id="JADCUA010000007">
    <property type="protein sequence ID" value="KAH9838410.1"/>
    <property type="molecule type" value="Genomic_DNA"/>
</dbReference>
<name>A0ABQ8KKG0_9APHY</name>
<dbReference type="InterPro" id="IPR000253">
    <property type="entry name" value="FHA_dom"/>
</dbReference>
<dbReference type="PANTHER" id="PTHR23106:SF24">
    <property type="entry name" value="ANGIOGENIC FACTOR WITH G PATCH AND FHA DOMAINS 1"/>
    <property type="match status" value="1"/>
</dbReference>
<keyword evidence="5" id="KW-1185">Reference proteome</keyword>
<dbReference type="GeneID" id="71999883"/>
<dbReference type="InterPro" id="IPR008984">
    <property type="entry name" value="SMAD_FHA_dom_sf"/>
</dbReference>
<dbReference type="Pfam" id="PF01585">
    <property type="entry name" value="G-patch"/>
    <property type="match status" value="1"/>
</dbReference>
<feature type="region of interest" description="Disordered" evidence="1">
    <location>
        <begin position="356"/>
        <end position="403"/>
    </location>
</feature>
<dbReference type="InterPro" id="IPR000467">
    <property type="entry name" value="G_patch_dom"/>
</dbReference>
<feature type="compositionally biased region" description="Polar residues" evidence="1">
    <location>
        <begin position="29"/>
        <end position="43"/>
    </location>
</feature>
<dbReference type="PROSITE" id="PS50174">
    <property type="entry name" value="G_PATCH"/>
    <property type="match status" value="1"/>
</dbReference>
<evidence type="ECO:0000313" key="4">
    <source>
        <dbReference type="EMBL" id="KAH9838410.1"/>
    </source>
</evidence>
<comment type="caution">
    <text evidence="4">The sequence shown here is derived from an EMBL/GenBank/DDBJ whole genome shotgun (WGS) entry which is preliminary data.</text>
</comment>
<feature type="domain" description="G-patch" evidence="3">
    <location>
        <begin position="344"/>
        <end position="393"/>
    </location>
</feature>
<feature type="region of interest" description="Disordered" evidence="1">
    <location>
        <begin position="231"/>
        <end position="269"/>
    </location>
</feature>
<dbReference type="PANTHER" id="PTHR23106">
    <property type="entry name" value="ANGIOGENIC FACTOR WITH G PATCH AND FHA DOMAINS 1"/>
    <property type="match status" value="1"/>
</dbReference>
<protein>
    <recommendedName>
        <fullName evidence="6">FHA domain-containing protein</fullName>
    </recommendedName>
</protein>
<dbReference type="RefSeq" id="XP_047780325.1">
    <property type="nucleotide sequence ID" value="XM_047919151.1"/>
</dbReference>
<reference evidence="4 5" key="1">
    <citation type="journal article" date="2021" name="Environ. Microbiol.">
        <title>Gene family expansions and transcriptome signatures uncover fungal adaptations to wood decay.</title>
        <authorList>
            <person name="Hage H."/>
            <person name="Miyauchi S."/>
            <person name="Viragh M."/>
            <person name="Drula E."/>
            <person name="Min B."/>
            <person name="Chaduli D."/>
            <person name="Navarro D."/>
            <person name="Favel A."/>
            <person name="Norest M."/>
            <person name="Lesage-Meessen L."/>
            <person name="Balint B."/>
            <person name="Merenyi Z."/>
            <person name="de Eugenio L."/>
            <person name="Morin E."/>
            <person name="Martinez A.T."/>
            <person name="Baldrian P."/>
            <person name="Stursova M."/>
            <person name="Martinez M.J."/>
            <person name="Novotny C."/>
            <person name="Magnuson J.K."/>
            <person name="Spatafora J.W."/>
            <person name="Maurice S."/>
            <person name="Pangilinan J."/>
            <person name="Andreopoulos W."/>
            <person name="LaButti K."/>
            <person name="Hundley H."/>
            <person name="Na H."/>
            <person name="Kuo A."/>
            <person name="Barry K."/>
            <person name="Lipzen A."/>
            <person name="Henrissat B."/>
            <person name="Riley R."/>
            <person name="Ahrendt S."/>
            <person name="Nagy L.G."/>
            <person name="Grigoriev I.V."/>
            <person name="Martin F."/>
            <person name="Rosso M.N."/>
        </authorList>
    </citation>
    <scope>NUCLEOTIDE SEQUENCE [LARGE SCALE GENOMIC DNA]</scope>
    <source>
        <strain evidence="4 5">CIRM-BRFM 1785</strain>
    </source>
</reference>
<sequence>MYARMEEGEINDPGSSGVVYSPEIEWPGETTSESSVSYEALPSQTATTAAEDAYLRHASLGPPTPRGDPDTSCMRLLVQHSATLPKRQILAVLDGYAEVQLGRDATPPGSETPRIRLKEMEISKLHATIFWDEERREWAVVDMGSKHGTFLRSSRDPTASTSQAGGQATLHVTAADERGTRLSAPRAASIPRRLAHLDVLSVGGTTFLVHIHEQVPCAECSPSAENEIPLFDRRTANRQAEASKKRKRDAAESQLAESSYKTPVRDPKRALNDLRRNMLSRHVVPQSHPPQSQYTDRSALRRARHPEAVPLVLPTPAHAQSAIATRVPPPSPPVVSAPPTPLPESNIGHRLLMKQGWSPGESLGRAGSSDGALVEPLDVKGHTGKTGLGGARKDSRTSSLALDWKEAGKLQRWGVAQARHSNDPP</sequence>
<dbReference type="Proteomes" id="UP000814176">
    <property type="component" value="Unassembled WGS sequence"/>
</dbReference>
<dbReference type="Gene3D" id="2.60.200.20">
    <property type="match status" value="1"/>
</dbReference>
<evidence type="ECO:0000259" key="2">
    <source>
        <dbReference type="PROSITE" id="PS50006"/>
    </source>
</evidence>
<proteinExistence type="predicted"/>
<evidence type="ECO:0000313" key="5">
    <source>
        <dbReference type="Proteomes" id="UP000814176"/>
    </source>
</evidence>
<feature type="domain" description="FHA" evidence="2">
    <location>
        <begin position="99"/>
        <end position="156"/>
    </location>
</feature>
<accession>A0ABQ8KKG0</accession>